<dbReference type="InterPro" id="IPR014001">
    <property type="entry name" value="Helicase_ATP-bd"/>
</dbReference>
<dbReference type="AlphaFoldDB" id="A0A288Q5X6"/>
<keyword evidence="1" id="KW-0347">Helicase</keyword>
<sequence>MTNLNKVLKERFGFNEFKPGQAAILEALIAGQNVVGILPTGGGKSLIYQMMGSLRPGVVLIVSPLLSLMQDQVGRLNFLGEAKAIALNSTLDQQTRTDVLRHLGDFHYIFVSPEMLTNPSIQRALRQVQINLMVVDEAHTIVSWGPDFRPEYLQLAAIHAQLNRPQLLLLTATATQKMLASMLTVMQLDVQHTKIVRLSVNRENIYLQTTTLDNEGQKREEVRRLVQQLRGPGVIYFASRKLATSMAGWLNDHTDLRVAAYHAGLDAVARFTIQQQFMQDELDVITATSAFGMGIDKNDIRYVIHYHLSRSMADYVQEFGRAGRDGQSSIAIQLYVPGDERLQLDMIRSTIPSEQTVTQVYGKQIDETLLDATQLELIHYYQSQNISASAASAIFARRLRERLNELQHLLHYVTLTSGLRDELLTTFDEPVSGDVHHEGQGVLTVADIQNLGLMRQPITVTDTSDARPSWQQKIDKLFNIK</sequence>
<keyword evidence="1" id="KW-0378">Hydrolase</keyword>
<dbReference type="NCBIfam" id="TIGR00614">
    <property type="entry name" value="recQ_fam"/>
    <property type="match status" value="1"/>
</dbReference>
<dbReference type="Pfam" id="PF00271">
    <property type="entry name" value="Helicase_C"/>
    <property type="match status" value="1"/>
</dbReference>
<dbReference type="CDD" id="cd17920">
    <property type="entry name" value="DEXHc_RecQ"/>
    <property type="match status" value="1"/>
</dbReference>
<dbReference type="GO" id="GO:0005737">
    <property type="term" value="C:cytoplasm"/>
    <property type="evidence" value="ECO:0007669"/>
    <property type="project" value="TreeGrafter"/>
</dbReference>
<dbReference type="InterPro" id="IPR001650">
    <property type="entry name" value="Helicase_C-like"/>
</dbReference>
<dbReference type="EMBL" id="QRAS01000001">
    <property type="protein sequence ID" value="RDL11723.1"/>
    <property type="molecule type" value="Genomic_DNA"/>
</dbReference>
<dbReference type="PANTHER" id="PTHR13710">
    <property type="entry name" value="DNA HELICASE RECQ FAMILY MEMBER"/>
    <property type="match status" value="1"/>
</dbReference>
<evidence type="ECO:0000313" key="1">
    <source>
        <dbReference type="EMBL" id="RDL11723.1"/>
    </source>
</evidence>
<proteinExistence type="predicted"/>
<dbReference type="PROSITE" id="PS51194">
    <property type="entry name" value="HELICASE_CTER"/>
    <property type="match status" value="1"/>
</dbReference>
<reference evidence="1 2" key="1">
    <citation type="submission" date="2018-07" db="EMBL/GenBank/DDBJ databases">
        <title>Genomic Encyclopedia of Type Strains, Phase III (KMG-III): the genomes of soil and plant-associated and newly described type strains.</title>
        <authorList>
            <person name="Whitman W."/>
        </authorList>
    </citation>
    <scope>NUCLEOTIDE SEQUENCE [LARGE SCALE GENOMIC DNA]</scope>
    <source>
        <strain evidence="1 2">CECT 7031</strain>
    </source>
</reference>
<dbReference type="InterPro" id="IPR004589">
    <property type="entry name" value="DNA_helicase_ATP-dep_RecQ"/>
</dbReference>
<keyword evidence="1" id="KW-0067">ATP-binding</keyword>
<organism evidence="1 2">
    <name type="scientific">Weissella soli</name>
    <dbReference type="NCBI Taxonomy" id="155866"/>
    <lineage>
        <taxon>Bacteria</taxon>
        <taxon>Bacillati</taxon>
        <taxon>Bacillota</taxon>
        <taxon>Bacilli</taxon>
        <taxon>Lactobacillales</taxon>
        <taxon>Lactobacillaceae</taxon>
        <taxon>Weissella</taxon>
    </lineage>
</organism>
<dbReference type="KEGG" id="wso:WSWS_00512"/>
<dbReference type="SUPFAM" id="SSF52540">
    <property type="entry name" value="P-loop containing nucleoside triphosphate hydrolases"/>
    <property type="match status" value="1"/>
</dbReference>
<dbReference type="GO" id="GO:0009378">
    <property type="term" value="F:four-way junction helicase activity"/>
    <property type="evidence" value="ECO:0007669"/>
    <property type="project" value="TreeGrafter"/>
</dbReference>
<gene>
    <name evidence="1" type="ORF">DFP99_0141</name>
</gene>
<dbReference type="GO" id="GO:0006281">
    <property type="term" value="P:DNA repair"/>
    <property type="evidence" value="ECO:0007669"/>
    <property type="project" value="TreeGrafter"/>
</dbReference>
<dbReference type="GO" id="GO:0003676">
    <property type="term" value="F:nucleic acid binding"/>
    <property type="evidence" value="ECO:0007669"/>
    <property type="project" value="InterPro"/>
</dbReference>
<dbReference type="GO" id="GO:0043138">
    <property type="term" value="F:3'-5' DNA helicase activity"/>
    <property type="evidence" value="ECO:0007669"/>
    <property type="project" value="TreeGrafter"/>
</dbReference>
<protein>
    <submittedName>
        <fullName evidence="1">ATP-dependent DNA helicase RecQ</fullName>
    </submittedName>
</protein>
<dbReference type="Proteomes" id="UP000254912">
    <property type="component" value="Unassembled WGS sequence"/>
</dbReference>
<dbReference type="PANTHER" id="PTHR13710:SF84">
    <property type="entry name" value="ATP-DEPENDENT DNA HELICASE RECS-RELATED"/>
    <property type="match status" value="1"/>
</dbReference>
<dbReference type="GeneID" id="94545717"/>
<dbReference type="GO" id="GO:0006310">
    <property type="term" value="P:DNA recombination"/>
    <property type="evidence" value="ECO:0007669"/>
    <property type="project" value="InterPro"/>
</dbReference>
<keyword evidence="1" id="KW-0547">Nucleotide-binding</keyword>
<dbReference type="Gene3D" id="3.40.50.300">
    <property type="entry name" value="P-loop containing nucleotide triphosphate hydrolases"/>
    <property type="match status" value="2"/>
</dbReference>
<name>A0A288Q5X6_9LACO</name>
<evidence type="ECO:0000313" key="2">
    <source>
        <dbReference type="Proteomes" id="UP000254912"/>
    </source>
</evidence>
<dbReference type="InterPro" id="IPR011545">
    <property type="entry name" value="DEAD/DEAH_box_helicase_dom"/>
</dbReference>
<dbReference type="RefSeq" id="WP_070229795.1">
    <property type="nucleotide sequence ID" value="NZ_BJYO01000002.1"/>
</dbReference>
<accession>A0A288Q5X6</accession>
<keyword evidence="2" id="KW-1185">Reference proteome</keyword>
<dbReference type="PROSITE" id="PS51192">
    <property type="entry name" value="HELICASE_ATP_BIND_1"/>
    <property type="match status" value="1"/>
</dbReference>
<comment type="caution">
    <text evidence="1">The sequence shown here is derived from an EMBL/GenBank/DDBJ whole genome shotgun (WGS) entry which is preliminary data.</text>
</comment>
<dbReference type="SMART" id="SM00490">
    <property type="entry name" value="HELICc"/>
    <property type="match status" value="1"/>
</dbReference>
<dbReference type="Pfam" id="PF00270">
    <property type="entry name" value="DEAD"/>
    <property type="match status" value="1"/>
</dbReference>
<dbReference type="GO" id="GO:0005524">
    <property type="term" value="F:ATP binding"/>
    <property type="evidence" value="ECO:0007669"/>
    <property type="project" value="InterPro"/>
</dbReference>
<dbReference type="InterPro" id="IPR027417">
    <property type="entry name" value="P-loop_NTPase"/>
</dbReference>
<dbReference type="GO" id="GO:0043590">
    <property type="term" value="C:bacterial nucleoid"/>
    <property type="evidence" value="ECO:0007669"/>
    <property type="project" value="TreeGrafter"/>
</dbReference>
<dbReference type="GO" id="GO:0030894">
    <property type="term" value="C:replisome"/>
    <property type="evidence" value="ECO:0007669"/>
    <property type="project" value="TreeGrafter"/>
</dbReference>
<dbReference type="SMART" id="SM00487">
    <property type="entry name" value="DEXDc"/>
    <property type="match status" value="1"/>
</dbReference>